<feature type="compositionally biased region" description="Polar residues" evidence="4">
    <location>
        <begin position="132"/>
        <end position="141"/>
    </location>
</feature>
<dbReference type="GO" id="GO:0006936">
    <property type="term" value="P:muscle contraction"/>
    <property type="evidence" value="ECO:0007669"/>
    <property type="project" value="TreeGrafter"/>
</dbReference>
<gene>
    <name evidence="5" type="ORF">AALO_G00150170</name>
</gene>
<feature type="region of interest" description="Disordered" evidence="4">
    <location>
        <begin position="115"/>
        <end position="142"/>
    </location>
</feature>
<evidence type="ECO:0008006" key="7">
    <source>
        <dbReference type="Google" id="ProtNLM"/>
    </source>
</evidence>
<keyword evidence="3" id="KW-0206">Cytoskeleton</keyword>
<evidence type="ECO:0000313" key="5">
    <source>
        <dbReference type="EMBL" id="KAG5273328.1"/>
    </source>
</evidence>
<feature type="compositionally biased region" description="Basic and acidic residues" evidence="4">
    <location>
        <begin position="188"/>
        <end position="214"/>
    </location>
</feature>
<dbReference type="GO" id="GO:0005865">
    <property type="term" value="C:striated muscle thin filament"/>
    <property type="evidence" value="ECO:0007669"/>
    <property type="project" value="TreeGrafter"/>
</dbReference>
<dbReference type="AlphaFoldDB" id="A0AAV6GE54"/>
<evidence type="ECO:0000256" key="4">
    <source>
        <dbReference type="SAM" id="MobiDB-lite"/>
    </source>
</evidence>
<comment type="caution">
    <text evidence="5">The sequence shown here is derived from an EMBL/GenBank/DDBJ whole genome shotgun (WGS) entry which is preliminary data.</text>
</comment>
<reference evidence="5" key="1">
    <citation type="submission" date="2020-10" db="EMBL/GenBank/DDBJ databases">
        <title>Chromosome-scale genome assembly of the Allis shad, Alosa alosa.</title>
        <authorList>
            <person name="Margot Z."/>
            <person name="Christophe K."/>
            <person name="Cabau C."/>
            <person name="Louis A."/>
            <person name="Berthelot C."/>
            <person name="Parey E."/>
            <person name="Roest Crollius H."/>
            <person name="Montfort J."/>
            <person name="Robinson-Rechavi M."/>
            <person name="Bucao C."/>
            <person name="Bouchez O."/>
            <person name="Gislard M."/>
            <person name="Lluch J."/>
            <person name="Milhes M."/>
            <person name="Lampietro C."/>
            <person name="Lopez Roques C."/>
            <person name="Donnadieu C."/>
            <person name="Braasch I."/>
            <person name="Desvignes T."/>
            <person name="Postlethwait J."/>
            <person name="Bobe J."/>
            <person name="Guiguen Y."/>
        </authorList>
    </citation>
    <scope>NUCLEOTIDE SEQUENCE</scope>
    <source>
        <strain evidence="5">M-15738</strain>
        <tissue evidence="5">Blood</tissue>
    </source>
</reference>
<name>A0AAV6GE54_9TELE</name>
<organism evidence="5 6">
    <name type="scientific">Alosa alosa</name>
    <name type="common">allis shad</name>
    <dbReference type="NCBI Taxonomy" id="278164"/>
    <lineage>
        <taxon>Eukaryota</taxon>
        <taxon>Metazoa</taxon>
        <taxon>Chordata</taxon>
        <taxon>Craniata</taxon>
        <taxon>Vertebrata</taxon>
        <taxon>Euteleostomi</taxon>
        <taxon>Actinopterygii</taxon>
        <taxon>Neopterygii</taxon>
        <taxon>Teleostei</taxon>
        <taxon>Clupei</taxon>
        <taxon>Clupeiformes</taxon>
        <taxon>Clupeoidei</taxon>
        <taxon>Clupeidae</taxon>
        <taxon>Alosa</taxon>
    </lineage>
</organism>
<dbReference type="Proteomes" id="UP000823561">
    <property type="component" value="Chromosome 11"/>
</dbReference>
<feature type="compositionally biased region" description="Basic and acidic residues" evidence="4">
    <location>
        <begin position="168"/>
        <end position="178"/>
    </location>
</feature>
<evidence type="ECO:0000256" key="2">
    <source>
        <dbReference type="ARBA" id="ARBA00022490"/>
    </source>
</evidence>
<evidence type="ECO:0000256" key="3">
    <source>
        <dbReference type="ARBA" id="ARBA00023212"/>
    </source>
</evidence>
<accession>A0AAV6GE54</accession>
<dbReference type="Gene3D" id="3.80.10.10">
    <property type="entry name" value="Ribonuclease Inhibitor"/>
    <property type="match status" value="1"/>
</dbReference>
<sequence>MEWNAICLLYISFPEKEHHCVVTLLESHSHPQVPLAAEEIGREVALQSLVRTACYFTPAVQLKTEKSPVLTGDRQSTMSSFGYRRELDKYENVDEEELLATLSDEELRELERELADIEPDDAVPTGLRQRDQTAGNPTGSFYSDALLKHWDNDCPRLQEVGGNMEEGQTDKREVDSVTRGDGQSSALKDADRNIQRDSRSEAGKTGRGKREEYQQLHVNNSHPGHGEVTTTLPCRFKGPKNRSIIPNHKLKSAPEQQTRNPVVIDDVLEMVICNKAALKEINLNNAEDIPMETMVRLAEALSLNTHVRVFSLANTHANDHVASSVARMLHKNSTVATVNMDSNLISGSGVLTLMASLRHNSTLKELRLHNQRHMCGGRVEMEMVQLLQENTTLLKLGFHFELPGPRMSATCLLTRNQDRQRQQRLQQRQQQNTHSHRTNGPTGCSHVCDEETDSSSQTSTNSLPALRPLPRSPPPPPESVRSNSLPTRQIAEVLRQQEGSCFATRHTSNQKPERARTEVVNKKRENLLRDMKSALRPSSVRKTKESAGAHLPQQSTHSDLMEAIRSSSARSLRRVCENEC</sequence>
<feature type="compositionally biased region" description="Polar residues" evidence="4">
    <location>
        <begin position="216"/>
        <end position="232"/>
    </location>
</feature>
<proteinExistence type="predicted"/>
<feature type="region of interest" description="Disordered" evidence="4">
    <location>
        <begin position="417"/>
        <end position="484"/>
    </location>
</feature>
<dbReference type="GO" id="GO:0030239">
    <property type="term" value="P:myofibril assembly"/>
    <property type="evidence" value="ECO:0007669"/>
    <property type="project" value="TreeGrafter"/>
</dbReference>
<dbReference type="SUPFAM" id="SSF52047">
    <property type="entry name" value="RNI-like"/>
    <property type="match status" value="1"/>
</dbReference>
<dbReference type="PANTHER" id="PTHR10901">
    <property type="entry name" value="TROPOMODULIN"/>
    <property type="match status" value="1"/>
</dbReference>
<dbReference type="GO" id="GO:0005523">
    <property type="term" value="F:tropomyosin binding"/>
    <property type="evidence" value="ECO:0007669"/>
    <property type="project" value="InterPro"/>
</dbReference>
<keyword evidence="6" id="KW-1185">Reference proteome</keyword>
<protein>
    <recommendedName>
        <fullName evidence="7">Leiomodin 2</fullName>
    </recommendedName>
</protein>
<evidence type="ECO:0000256" key="1">
    <source>
        <dbReference type="ARBA" id="ARBA00004245"/>
    </source>
</evidence>
<dbReference type="PANTHER" id="PTHR10901:SF12">
    <property type="entry name" value="LEIOMODIN-2"/>
    <property type="match status" value="1"/>
</dbReference>
<comment type="subcellular location">
    <subcellularLocation>
        <location evidence="1">Cytoplasm</location>
        <location evidence="1">Cytoskeleton</location>
    </subcellularLocation>
</comment>
<dbReference type="InterPro" id="IPR004934">
    <property type="entry name" value="TMOD"/>
</dbReference>
<dbReference type="EMBL" id="JADWDJ010000011">
    <property type="protein sequence ID" value="KAG5273328.1"/>
    <property type="molecule type" value="Genomic_DNA"/>
</dbReference>
<evidence type="ECO:0000313" key="6">
    <source>
        <dbReference type="Proteomes" id="UP000823561"/>
    </source>
</evidence>
<keyword evidence="2" id="KW-0963">Cytoplasm</keyword>
<feature type="region of interest" description="Disordered" evidence="4">
    <location>
        <begin position="537"/>
        <end position="558"/>
    </location>
</feature>
<dbReference type="GO" id="GO:0051694">
    <property type="term" value="P:pointed-end actin filament capping"/>
    <property type="evidence" value="ECO:0007669"/>
    <property type="project" value="InterPro"/>
</dbReference>
<feature type="region of interest" description="Disordered" evidence="4">
    <location>
        <begin position="157"/>
        <end position="240"/>
    </location>
</feature>
<feature type="compositionally biased region" description="Low complexity" evidence="4">
    <location>
        <begin position="454"/>
        <end position="469"/>
    </location>
</feature>
<dbReference type="Pfam" id="PF03250">
    <property type="entry name" value="Tropomodulin"/>
    <property type="match status" value="1"/>
</dbReference>
<dbReference type="GO" id="GO:0007015">
    <property type="term" value="P:actin filament organization"/>
    <property type="evidence" value="ECO:0007669"/>
    <property type="project" value="TreeGrafter"/>
</dbReference>
<dbReference type="InterPro" id="IPR032675">
    <property type="entry name" value="LRR_dom_sf"/>
</dbReference>